<dbReference type="FunFam" id="2.10.25.10:FF:000039">
    <property type="entry name" value="Crumbs cell polarity complex component 1"/>
    <property type="match status" value="1"/>
</dbReference>
<dbReference type="GO" id="GO:0016324">
    <property type="term" value="C:apical plasma membrane"/>
    <property type="evidence" value="ECO:0007669"/>
    <property type="project" value="UniProtKB-SubCell"/>
</dbReference>
<evidence type="ECO:0000256" key="11">
    <source>
        <dbReference type="ARBA" id="ARBA00060989"/>
    </source>
</evidence>
<feature type="disulfide bond" evidence="12">
    <location>
        <begin position="77"/>
        <end position="86"/>
    </location>
</feature>
<dbReference type="Pfam" id="PF00008">
    <property type="entry name" value="EGF"/>
    <property type="match status" value="1"/>
</dbReference>
<organism evidence="14 15">
    <name type="scientific">Galemys pyrenaicus</name>
    <name type="common">Iberian desman</name>
    <name type="synonym">Pyrenean desman</name>
    <dbReference type="NCBI Taxonomy" id="202257"/>
    <lineage>
        <taxon>Eukaryota</taxon>
        <taxon>Metazoa</taxon>
        <taxon>Chordata</taxon>
        <taxon>Craniata</taxon>
        <taxon>Vertebrata</taxon>
        <taxon>Euteleostomi</taxon>
        <taxon>Mammalia</taxon>
        <taxon>Eutheria</taxon>
        <taxon>Laurasiatheria</taxon>
        <taxon>Eulipotyphla</taxon>
        <taxon>Talpidae</taxon>
        <taxon>Galemys</taxon>
    </lineage>
</organism>
<reference evidence="14" key="1">
    <citation type="journal article" date="2021" name="Evol. Appl.">
        <title>The genome of the Pyrenean desman and the effects of bottlenecks and inbreeding on the genomic landscape of an endangered species.</title>
        <authorList>
            <person name="Escoda L."/>
            <person name="Castresana J."/>
        </authorList>
    </citation>
    <scope>NUCLEOTIDE SEQUENCE</scope>
    <source>
        <strain evidence="14">IBE-C5619</strain>
    </source>
</reference>
<name>A0A8J6DMN8_GALPY</name>
<protein>
    <submittedName>
        <fullName evidence="14">Protein crumbs-1</fullName>
    </submittedName>
</protein>
<evidence type="ECO:0000313" key="14">
    <source>
        <dbReference type="EMBL" id="KAG8515122.1"/>
    </source>
</evidence>
<dbReference type="SMART" id="SM00181">
    <property type="entry name" value="EGF"/>
    <property type="match status" value="5"/>
</dbReference>
<feature type="non-terminal residue" evidence="14">
    <location>
        <position position="351"/>
    </location>
</feature>
<dbReference type="FunFam" id="2.10.25.10:FF:000484">
    <property type="entry name" value="Crumbs 1, cell polarity complex component"/>
    <property type="match status" value="1"/>
</dbReference>
<keyword evidence="9 12" id="KW-1015">Disulfide bond</keyword>
<evidence type="ECO:0000256" key="3">
    <source>
        <dbReference type="ARBA" id="ARBA00022536"/>
    </source>
</evidence>
<keyword evidence="4" id="KW-0812">Transmembrane</keyword>
<evidence type="ECO:0000256" key="8">
    <source>
        <dbReference type="ARBA" id="ARBA00023136"/>
    </source>
</evidence>
<evidence type="ECO:0000256" key="2">
    <source>
        <dbReference type="ARBA" id="ARBA00022475"/>
    </source>
</evidence>
<feature type="domain" description="EGF-like" evidence="13">
    <location>
        <begin position="51"/>
        <end position="87"/>
    </location>
</feature>
<comment type="subcellular location">
    <subcellularLocation>
        <location evidence="1">Apical cell membrane</location>
        <topology evidence="1">Single-pass type I membrane protein</topology>
    </subcellularLocation>
</comment>
<dbReference type="Pfam" id="PF12661">
    <property type="entry name" value="hEGF"/>
    <property type="match status" value="1"/>
</dbReference>
<evidence type="ECO:0000256" key="5">
    <source>
        <dbReference type="ARBA" id="ARBA00022729"/>
    </source>
</evidence>
<dbReference type="InterPro" id="IPR051022">
    <property type="entry name" value="Notch_Cell-Fate_Det"/>
</dbReference>
<evidence type="ECO:0000256" key="12">
    <source>
        <dbReference type="PROSITE-ProRule" id="PRU00076"/>
    </source>
</evidence>
<feature type="disulfide bond" evidence="12">
    <location>
        <begin position="184"/>
        <end position="193"/>
    </location>
</feature>
<evidence type="ECO:0000256" key="1">
    <source>
        <dbReference type="ARBA" id="ARBA00004247"/>
    </source>
</evidence>
<dbReference type="AlphaFoldDB" id="A0A8J6DMN8"/>
<keyword evidence="3 12" id="KW-0245">EGF-like domain</keyword>
<evidence type="ECO:0000256" key="4">
    <source>
        <dbReference type="ARBA" id="ARBA00022692"/>
    </source>
</evidence>
<sequence length="351" mass="37525">SLCNNNDTRCLSNSCQNNSTCNDFSEDNCHCSDSAINLDKGCDMGWTCETATGPCGASFCQHGGICCQNPVQPVCICPAGYAGRFCEMYHDVCVSSPCHNGAVCQGGVNSYSCFSVPGYQAGTVTWRWINNEATCLSEIGRYTCICPLGYSGINCELEVDECWSQSCLHGATCQDTVGADLCGCAPGFLGDRCKLNIDECASQPCLSGGLCQDGANIYSCDFTGSGFTGTHCETLMPLRWSKPCHNNAPCEDSADKLQLLEGSTSSCASSVVCLFLSIFDSVAFHHFYPAGFTGEHCEMDINECSSDPCQSAEECVDLSSEKQYGHIAQLPASFRYPEASSYVCVCQPGLT</sequence>
<feature type="domain" description="EGF-like" evidence="13">
    <location>
        <begin position="158"/>
        <end position="194"/>
    </location>
</feature>
<keyword evidence="7" id="KW-1133">Transmembrane helix</keyword>
<evidence type="ECO:0000256" key="7">
    <source>
        <dbReference type="ARBA" id="ARBA00022989"/>
    </source>
</evidence>
<dbReference type="SMART" id="SM00179">
    <property type="entry name" value="EGF_CA"/>
    <property type="match status" value="4"/>
</dbReference>
<keyword evidence="6" id="KW-0677">Repeat</keyword>
<dbReference type="OrthoDB" id="283575at2759"/>
<evidence type="ECO:0000259" key="13">
    <source>
        <dbReference type="PROSITE" id="PS50026"/>
    </source>
</evidence>
<dbReference type="FunFam" id="2.10.25.10:FF:000208">
    <property type="entry name" value="Crumbs 2, cell polarity complex component"/>
    <property type="match status" value="1"/>
</dbReference>
<dbReference type="InterPro" id="IPR018097">
    <property type="entry name" value="EGF_Ca-bd_CS"/>
</dbReference>
<evidence type="ECO:0000256" key="9">
    <source>
        <dbReference type="ARBA" id="ARBA00023157"/>
    </source>
</evidence>
<accession>A0A8J6DMN8</accession>
<keyword evidence="15" id="KW-1185">Reference proteome</keyword>
<feature type="non-terminal residue" evidence="14">
    <location>
        <position position="1"/>
    </location>
</feature>
<dbReference type="PROSITE" id="PS00022">
    <property type="entry name" value="EGF_1"/>
    <property type="match status" value="3"/>
</dbReference>
<dbReference type="InterPro" id="IPR013032">
    <property type="entry name" value="EGF-like_CS"/>
</dbReference>
<keyword evidence="8" id="KW-0472">Membrane</keyword>
<dbReference type="PROSITE" id="PS01186">
    <property type="entry name" value="EGF_2"/>
    <property type="match status" value="3"/>
</dbReference>
<comment type="caution">
    <text evidence="14">The sequence shown here is derived from an EMBL/GenBank/DDBJ whole genome shotgun (WGS) entry which is preliminary data.</text>
</comment>
<comment type="similarity">
    <text evidence="11">Belongs to the Crumbs protein family.</text>
</comment>
<dbReference type="PANTHER" id="PTHR24049">
    <property type="entry name" value="CRUMBS FAMILY MEMBER"/>
    <property type="match status" value="1"/>
</dbReference>
<keyword evidence="5" id="KW-0732">Signal</keyword>
<dbReference type="PROSITE" id="PS50026">
    <property type="entry name" value="EGF_3"/>
    <property type="match status" value="4"/>
</dbReference>
<dbReference type="CDD" id="cd00054">
    <property type="entry name" value="EGF_CA"/>
    <property type="match status" value="1"/>
</dbReference>
<dbReference type="Proteomes" id="UP000700334">
    <property type="component" value="Unassembled WGS sequence"/>
</dbReference>
<dbReference type="FunFam" id="2.10.25.10:FF:000472">
    <property type="entry name" value="Uncharacterized protein, isoform A"/>
    <property type="match status" value="1"/>
</dbReference>
<dbReference type="GO" id="GO:0032991">
    <property type="term" value="C:protein-containing complex"/>
    <property type="evidence" value="ECO:0007669"/>
    <property type="project" value="UniProtKB-ARBA"/>
</dbReference>
<dbReference type="InterPro" id="IPR001881">
    <property type="entry name" value="EGF-like_Ca-bd_dom"/>
</dbReference>
<dbReference type="InterPro" id="IPR000742">
    <property type="entry name" value="EGF"/>
</dbReference>
<keyword evidence="2" id="KW-1003">Cell membrane</keyword>
<dbReference type="EMBL" id="JAGFMF010011717">
    <property type="protein sequence ID" value="KAG8515122.1"/>
    <property type="molecule type" value="Genomic_DNA"/>
</dbReference>
<keyword evidence="10" id="KW-0325">Glycoprotein</keyword>
<feature type="domain" description="EGF-like" evidence="13">
    <location>
        <begin position="196"/>
        <end position="233"/>
    </location>
</feature>
<dbReference type="GO" id="GO:0005509">
    <property type="term" value="F:calcium ion binding"/>
    <property type="evidence" value="ECO:0007669"/>
    <property type="project" value="InterPro"/>
</dbReference>
<dbReference type="Gene3D" id="2.10.25.10">
    <property type="entry name" value="Laminin"/>
    <property type="match status" value="6"/>
</dbReference>
<proteinExistence type="inferred from homology"/>
<dbReference type="SUPFAM" id="SSF57196">
    <property type="entry name" value="EGF/Laminin"/>
    <property type="match status" value="5"/>
</dbReference>
<dbReference type="PANTHER" id="PTHR24049:SF1">
    <property type="entry name" value="PROTEIN CRUMBS HOMOLOG 1"/>
    <property type="match status" value="1"/>
</dbReference>
<dbReference type="PROSITE" id="PS01187">
    <property type="entry name" value="EGF_CA"/>
    <property type="match status" value="1"/>
</dbReference>
<evidence type="ECO:0000256" key="10">
    <source>
        <dbReference type="ARBA" id="ARBA00023180"/>
    </source>
</evidence>
<comment type="caution">
    <text evidence="12">Lacks conserved residue(s) required for the propagation of feature annotation.</text>
</comment>
<evidence type="ECO:0000313" key="15">
    <source>
        <dbReference type="Proteomes" id="UP000700334"/>
    </source>
</evidence>
<feature type="domain" description="EGF-like" evidence="13">
    <location>
        <begin position="89"/>
        <end position="125"/>
    </location>
</feature>
<evidence type="ECO:0000256" key="6">
    <source>
        <dbReference type="ARBA" id="ARBA00022737"/>
    </source>
</evidence>
<gene>
    <name evidence="14" type="ORF">J0S82_000730</name>
</gene>